<dbReference type="EMBL" id="CAJNNW010025943">
    <property type="protein sequence ID" value="CAE8681306.1"/>
    <property type="molecule type" value="Genomic_DNA"/>
</dbReference>
<accession>A0A813JGK5</accession>
<gene>
    <name evidence="1" type="ORF">PGLA2088_LOCUS22371</name>
</gene>
<feature type="non-terminal residue" evidence="1">
    <location>
        <position position="1"/>
    </location>
</feature>
<dbReference type="AlphaFoldDB" id="A0A813JGK5"/>
<comment type="caution">
    <text evidence="1">The sequence shown here is derived from an EMBL/GenBank/DDBJ whole genome shotgun (WGS) entry which is preliminary data.</text>
</comment>
<evidence type="ECO:0000313" key="2">
    <source>
        <dbReference type="Proteomes" id="UP000626109"/>
    </source>
</evidence>
<reference evidence="1" key="1">
    <citation type="submission" date="2021-02" db="EMBL/GenBank/DDBJ databases">
        <authorList>
            <person name="Dougan E. K."/>
            <person name="Rhodes N."/>
            <person name="Thang M."/>
            <person name="Chan C."/>
        </authorList>
    </citation>
    <scope>NUCLEOTIDE SEQUENCE</scope>
</reference>
<name>A0A813JGK5_POLGL</name>
<organism evidence="1 2">
    <name type="scientific">Polarella glacialis</name>
    <name type="common">Dinoflagellate</name>
    <dbReference type="NCBI Taxonomy" id="89957"/>
    <lineage>
        <taxon>Eukaryota</taxon>
        <taxon>Sar</taxon>
        <taxon>Alveolata</taxon>
        <taxon>Dinophyceae</taxon>
        <taxon>Suessiales</taxon>
        <taxon>Suessiaceae</taxon>
        <taxon>Polarella</taxon>
    </lineage>
</organism>
<feature type="non-terminal residue" evidence="1">
    <location>
        <position position="115"/>
    </location>
</feature>
<proteinExistence type="predicted"/>
<sequence>AHGSEIDGLKKAHDEHNATLKERVEYLEKSLGDSADRHAKEIEEVRKAHRERDGKHDVMVGKIEQLSREKEALHSKHSMMEDRLTHLAKTAGGSAEQARAVEVRHATVEERLNFI</sequence>
<dbReference type="Proteomes" id="UP000626109">
    <property type="component" value="Unassembled WGS sequence"/>
</dbReference>
<protein>
    <submittedName>
        <fullName evidence="1">Uncharacterized protein</fullName>
    </submittedName>
</protein>
<evidence type="ECO:0000313" key="1">
    <source>
        <dbReference type="EMBL" id="CAE8681306.1"/>
    </source>
</evidence>